<organism evidence="13 14">
    <name type="scientific">Bodo saltans</name>
    <name type="common">Flagellated protozoan</name>
    <dbReference type="NCBI Taxonomy" id="75058"/>
    <lineage>
        <taxon>Eukaryota</taxon>
        <taxon>Discoba</taxon>
        <taxon>Euglenozoa</taxon>
        <taxon>Kinetoplastea</taxon>
        <taxon>Metakinetoplastina</taxon>
        <taxon>Eubodonida</taxon>
        <taxon>Bodonidae</taxon>
        <taxon>Bodo</taxon>
    </lineage>
</organism>
<sequence length="181" mass="19710">MDINGSMVECRRADNDTLIFRFYILDAPSPSSLPSYVKELQRHKVRHLVRVCGPTYNSDIVEKGGIAVHGWPFDDGAPPTQFVIDSWLKLLDGERGSEPATTIAVHCVAGLGRAPILVALAMVEFGGIPPLDAIGFVREKRKGAINQVQLNWLMRYKPRHPGGAGAGGAEQKWACSGCIVM</sequence>
<evidence type="ECO:0000256" key="2">
    <source>
        <dbReference type="ARBA" id="ARBA00013064"/>
    </source>
</evidence>
<dbReference type="Proteomes" id="UP000051952">
    <property type="component" value="Unassembled WGS sequence"/>
</dbReference>
<evidence type="ECO:0000313" key="14">
    <source>
        <dbReference type="Proteomes" id="UP000051952"/>
    </source>
</evidence>
<evidence type="ECO:0000256" key="6">
    <source>
        <dbReference type="ARBA" id="ARBA00023157"/>
    </source>
</evidence>
<evidence type="ECO:0000256" key="3">
    <source>
        <dbReference type="ARBA" id="ARBA00022481"/>
    </source>
</evidence>
<gene>
    <name evidence="13" type="ORF">BSAL_56495</name>
</gene>
<feature type="domain" description="Tyrosine specific protein phosphatases" evidence="12">
    <location>
        <begin position="85"/>
        <end position="152"/>
    </location>
</feature>
<evidence type="ECO:0000256" key="5">
    <source>
        <dbReference type="ARBA" id="ARBA00022912"/>
    </source>
</evidence>
<dbReference type="EMBL" id="CYKH01000197">
    <property type="protein sequence ID" value="CUE80219.1"/>
    <property type="molecule type" value="Genomic_DNA"/>
</dbReference>
<dbReference type="InterPro" id="IPR029021">
    <property type="entry name" value="Prot-tyrosine_phosphatase-like"/>
</dbReference>
<name>A0A0S4IS65_BODSA</name>
<evidence type="ECO:0000256" key="8">
    <source>
        <dbReference type="ARBA" id="ARBA00023289"/>
    </source>
</evidence>
<dbReference type="OMA" id="RCCQQTY"/>
<dbReference type="SUPFAM" id="SSF52799">
    <property type="entry name" value="(Phosphotyrosine protein) phosphatases II"/>
    <property type="match status" value="1"/>
</dbReference>
<comment type="similarity">
    <text evidence="1">Belongs to the protein-tyrosine phosphatase family.</text>
</comment>
<dbReference type="InterPro" id="IPR020422">
    <property type="entry name" value="TYR_PHOSPHATASE_DUAL_dom"/>
</dbReference>
<dbReference type="FunFam" id="3.90.190.10:FF:000086">
    <property type="entry name" value="Protein tyrosine phosphatase-like protein"/>
    <property type="match status" value="1"/>
</dbReference>
<keyword evidence="4" id="KW-0378">Hydrolase</keyword>
<dbReference type="GO" id="GO:0004725">
    <property type="term" value="F:protein tyrosine phosphatase activity"/>
    <property type="evidence" value="ECO:0007669"/>
    <property type="project" value="UniProtKB-EC"/>
</dbReference>
<keyword evidence="7" id="KW-0449">Lipoprotein</keyword>
<dbReference type="PANTHER" id="PTHR23339">
    <property type="entry name" value="TYROSINE SPECIFIC PROTEIN PHOSPHATASE AND DUAL SPECIFICITY PROTEIN PHOSPHATASE"/>
    <property type="match status" value="1"/>
</dbReference>
<dbReference type="VEuPathDB" id="TriTrypDB:BSAL_56495"/>
<dbReference type="AlphaFoldDB" id="A0A0S4IS65"/>
<keyword evidence="6" id="KW-1015">Disulfide bond</keyword>
<evidence type="ECO:0000256" key="10">
    <source>
        <dbReference type="ARBA" id="ARBA00073125"/>
    </source>
</evidence>
<keyword evidence="8" id="KW-0636">Prenylation</keyword>
<reference evidence="14" key="1">
    <citation type="submission" date="2015-09" db="EMBL/GenBank/DDBJ databases">
        <authorList>
            <consortium name="Pathogen Informatics"/>
        </authorList>
    </citation>
    <scope>NUCLEOTIDE SEQUENCE [LARGE SCALE GENOMIC DNA]</scope>
    <source>
        <strain evidence="14">Lake Konstanz</strain>
    </source>
</reference>
<dbReference type="InterPro" id="IPR000387">
    <property type="entry name" value="Tyr_Pase_dom"/>
</dbReference>
<protein>
    <recommendedName>
        <fullName evidence="10">Protein tyrosine phosphatase PRL-1</fullName>
        <ecNumber evidence="2">3.1.3.48</ecNumber>
    </recommendedName>
</protein>
<evidence type="ECO:0000256" key="9">
    <source>
        <dbReference type="ARBA" id="ARBA00051722"/>
    </source>
</evidence>
<keyword evidence="14" id="KW-1185">Reference proteome</keyword>
<evidence type="ECO:0000259" key="11">
    <source>
        <dbReference type="PROSITE" id="PS50054"/>
    </source>
</evidence>
<dbReference type="PROSITE" id="PS50056">
    <property type="entry name" value="TYR_PHOSPHATASE_2"/>
    <property type="match status" value="1"/>
</dbReference>
<proteinExistence type="inferred from homology"/>
<evidence type="ECO:0000259" key="12">
    <source>
        <dbReference type="PROSITE" id="PS50056"/>
    </source>
</evidence>
<dbReference type="Pfam" id="PF00102">
    <property type="entry name" value="Y_phosphatase"/>
    <property type="match status" value="1"/>
</dbReference>
<dbReference type="CDD" id="cd14500">
    <property type="entry name" value="PTP-IVa"/>
    <property type="match status" value="1"/>
</dbReference>
<evidence type="ECO:0000256" key="7">
    <source>
        <dbReference type="ARBA" id="ARBA00023288"/>
    </source>
</evidence>
<dbReference type="PROSITE" id="PS50054">
    <property type="entry name" value="TYR_PHOSPHATASE_DUAL"/>
    <property type="match status" value="1"/>
</dbReference>
<dbReference type="OrthoDB" id="5632at2759"/>
<keyword evidence="5" id="KW-0904">Protein phosphatase</keyword>
<evidence type="ECO:0000313" key="13">
    <source>
        <dbReference type="EMBL" id="CUE80219.1"/>
    </source>
</evidence>
<evidence type="ECO:0000256" key="1">
    <source>
        <dbReference type="ARBA" id="ARBA00009580"/>
    </source>
</evidence>
<dbReference type="EC" id="3.1.3.48" evidence="2"/>
<dbReference type="Gene3D" id="3.90.190.10">
    <property type="entry name" value="Protein tyrosine phosphatase superfamily"/>
    <property type="match status" value="1"/>
</dbReference>
<evidence type="ECO:0000256" key="4">
    <source>
        <dbReference type="ARBA" id="ARBA00022801"/>
    </source>
</evidence>
<dbReference type="InterPro" id="IPR050561">
    <property type="entry name" value="PTP"/>
</dbReference>
<dbReference type="GO" id="GO:0005737">
    <property type="term" value="C:cytoplasm"/>
    <property type="evidence" value="ECO:0007669"/>
    <property type="project" value="UniProtKB-ARBA"/>
</dbReference>
<accession>A0A0S4IS65</accession>
<dbReference type="InterPro" id="IPR000242">
    <property type="entry name" value="PTP_cat"/>
</dbReference>
<keyword evidence="3" id="KW-0488">Methylation</keyword>
<feature type="domain" description="Tyrosine-protein phosphatase" evidence="11">
    <location>
        <begin position="14"/>
        <end position="165"/>
    </location>
</feature>
<comment type="catalytic activity">
    <reaction evidence="9">
        <text>O-phospho-L-tyrosyl-[protein] + H2O = L-tyrosyl-[protein] + phosphate</text>
        <dbReference type="Rhea" id="RHEA:10684"/>
        <dbReference type="Rhea" id="RHEA-COMP:10136"/>
        <dbReference type="Rhea" id="RHEA-COMP:20101"/>
        <dbReference type="ChEBI" id="CHEBI:15377"/>
        <dbReference type="ChEBI" id="CHEBI:43474"/>
        <dbReference type="ChEBI" id="CHEBI:46858"/>
        <dbReference type="ChEBI" id="CHEBI:61978"/>
        <dbReference type="EC" id="3.1.3.48"/>
    </reaction>
</comment>